<dbReference type="PROSITE" id="PS50878">
    <property type="entry name" value="RT_POL"/>
    <property type="match status" value="1"/>
</dbReference>
<evidence type="ECO:0000313" key="3">
    <source>
        <dbReference type="EMBL" id="RZB91853.1"/>
    </source>
</evidence>
<gene>
    <name evidence="3" type="ORF">D0Y65_024026</name>
</gene>
<accession>A0A445J0D6</accession>
<dbReference type="InterPro" id="IPR000477">
    <property type="entry name" value="RT_dom"/>
</dbReference>
<comment type="caution">
    <text evidence="3">The sequence shown here is derived from an EMBL/GenBank/DDBJ whole genome shotgun (WGS) entry which is preliminary data.</text>
</comment>
<sequence length="979" mass="111431">MTALELPFVSADNGVSHVINAYLHRASASFNELKQLHKELGSSHSHKKHKRHRTENGNDNGKVVGNYVQSVDINKELSLGHVKFDQFKRQQSGSGNAVGENFSQQLDGFIGYESENVDGGEMHKKKKKKKQEVESLHDIDSTVKFGVREADGKHVSSRNLRIEKCSSMLDNLVGSLDLPKVNNSAKGKVLMQEMYGVKVETVFICRVFTAAFFGSSKKLSDLNVADIHSWALDFIRLQNLVNEEIRVRFSGGKFTVLNELEAVDASVNILYPTIQAGVDTVEIEWLLKTVEELRAGAEKLSQGNDLLAKGVDGFFEAVMTSRDTLLSSVRDNFGDLGNKVKQIQQKLNDLENSLIAQPFDQQVQDLKKTQSDLWEQSMLHESIVRQKSRSKWIKEGDSNTCYFHKIINFSRRRNVLRGMQIDGNWVENPNVIKAEILQHFQSRFSEPHLLRPNLDGVSFNVLTSNQREMMVEPFKEEEISCTMWACGSDKSPGPDGLNFRFIKDFWKELKPEFLRPISLIGCVYKVIAKVLSNRLSKVMNHLLDERQSAFVKGRQLLHGVLIANEIGEVKGCLSSASISILVNGSPTAEFKPQRGLRQGDPLAPLLFDLVVEGLTGMMREAISKNCYHNFMVGKKMVPVNILQFADDTIFFGEPSMDNVKAIKAILRSFEMVSGLKINFAKRQFGAIGQSEEWCRLAIDYLNCGPLQFPSSYLGMPTGINPRRKVVWEPIIRKFEAKLNKWNQRSISMAGRITLINVVLTTLPLFYISFFKAPTAVINRLTAIQRHFLWGGNVEGKKIAWVAWNQVCAPREKGGLGIKDIKAFNKTLLIKWKWLMFQQPDQLWSRILTSKYRDWRGLEEGPPKQIFSNWWSDLRSIIHHSSMVVVSKKFIWKLGSGDQILFWEESWTLLSLAEKYPRLYLISSQQHQFSGQMGKHNNSGWEWYFNWRRPLFDSEIGMAVIFLSEVEAAVDSLEECFEEL</sequence>
<feature type="region of interest" description="Disordered" evidence="1">
    <location>
        <begin position="39"/>
        <end position="63"/>
    </location>
</feature>
<protein>
    <submittedName>
        <fullName evidence="3">Protein BPS1, chloroplastic</fullName>
    </submittedName>
</protein>
<organism evidence="3 4">
    <name type="scientific">Glycine soja</name>
    <name type="common">Wild soybean</name>
    <dbReference type="NCBI Taxonomy" id="3848"/>
    <lineage>
        <taxon>Eukaryota</taxon>
        <taxon>Viridiplantae</taxon>
        <taxon>Streptophyta</taxon>
        <taxon>Embryophyta</taxon>
        <taxon>Tracheophyta</taxon>
        <taxon>Spermatophyta</taxon>
        <taxon>Magnoliopsida</taxon>
        <taxon>eudicotyledons</taxon>
        <taxon>Gunneridae</taxon>
        <taxon>Pentapetalae</taxon>
        <taxon>rosids</taxon>
        <taxon>fabids</taxon>
        <taxon>Fabales</taxon>
        <taxon>Fabaceae</taxon>
        <taxon>Papilionoideae</taxon>
        <taxon>50 kb inversion clade</taxon>
        <taxon>NPAAA clade</taxon>
        <taxon>indigoferoid/millettioid clade</taxon>
        <taxon>Phaseoleae</taxon>
        <taxon>Glycine</taxon>
        <taxon>Glycine subgen. Soja</taxon>
    </lineage>
</organism>
<evidence type="ECO:0000259" key="2">
    <source>
        <dbReference type="PROSITE" id="PS50878"/>
    </source>
</evidence>
<feature type="domain" description="Reverse transcriptase" evidence="2">
    <location>
        <begin position="486"/>
        <end position="698"/>
    </location>
</feature>
<feature type="compositionally biased region" description="Basic residues" evidence="1">
    <location>
        <begin position="44"/>
        <end position="53"/>
    </location>
</feature>
<name>A0A445J0D6_GLYSO</name>
<dbReference type="AlphaFoldDB" id="A0A445J0D6"/>
<proteinExistence type="predicted"/>
<dbReference type="PANTHER" id="PTHR33116">
    <property type="entry name" value="REVERSE TRANSCRIPTASE ZINC-BINDING DOMAIN-CONTAINING PROTEIN-RELATED-RELATED"/>
    <property type="match status" value="1"/>
</dbReference>
<dbReference type="EMBL" id="QZWG01000009">
    <property type="protein sequence ID" value="RZB91853.1"/>
    <property type="molecule type" value="Genomic_DNA"/>
</dbReference>
<dbReference type="Proteomes" id="UP000289340">
    <property type="component" value="Chromosome 9"/>
</dbReference>
<dbReference type="PANTHER" id="PTHR33116:SF78">
    <property type="entry name" value="OS12G0587133 PROTEIN"/>
    <property type="match status" value="1"/>
</dbReference>
<dbReference type="Pfam" id="PF00078">
    <property type="entry name" value="RVT_1"/>
    <property type="match status" value="1"/>
</dbReference>
<reference evidence="3 4" key="1">
    <citation type="submission" date="2018-09" db="EMBL/GenBank/DDBJ databases">
        <title>A high-quality reference genome of wild soybean provides a powerful tool to mine soybean genomes.</title>
        <authorList>
            <person name="Xie M."/>
            <person name="Chung C.Y.L."/>
            <person name="Li M.-W."/>
            <person name="Wong F.-L."/>
            <person name="Chan T.-F."/>
            <person name="Lam H.-M."/>
        </authorList>
    </citation>
    <scope>NUCLEOTIDE SEQUENCE [LARGE SCALE GENOMIC DNA]</scope>
    <source>
        <strain evidence="4">cv. W05</strain>
        <tissue evidence="3">Hypocotyl of etiolated seedlings</tissue>
    </source>
</reference>
<evidence type="ECO:0000313" key="4">
    <source>
        <dbReference type="Proteomes" id="UP000289340"/>
    </source>
</evidence>
<keyword evidence="4" id="KW-1185">Reference proteome</keyword>
<dbReference type="CDD" id="cd01650">
    <property type="entry name" value="RT_nLTR_like"/>
    <property type="match status" value="1"/>
</dbReference>
<evidence type="ECO:0000256" key="1">
    <source>
        <dbReference type="SAM" id="MobiDB-lite"/>
    </source>
</evidence>